<evidence type="ECO:0000259" key="1">
    <source>
        <dbReference type="Pfam" id="PF00650"/>
    </source>
</evidence>
<organism evidence="2 3">
    <name type="scientific">Zea mays</name>
    <name type="common">Maize</name>
    <dbReference type="NCBI Taxonomy" id="4577"/>
    <lineage>
        <taxon>Eukaryota</taxon>
        <taxon>Viridiplantae</taxon>
        <taxon>Streptophyta</taxon>
        <taxon>Embryophyta</taxon>
        <taxon>Tracheophyta</taxon>
        <taxon>Spermatophyta</taxon>
        <taxon>Magnoliopsida</taxon>
        <taxon>Liliopsida</taxon>
        <taxon>Poales</taxon>
        <taxon>Poaceae</taxon>
        <taxon>PACMAD clade</taxon>
        <taxon>Panicoideae</taxon>
        <taxon>Andropogonodae</taxon>
        <taxon>Andropogoneae</taxon>
        <taxon>Tripsacinae</taxon>
        <taxon>Zea</taxon>
    </lineage>
</organism>
<keyword evidence="3" id="KW-1185">Reference proteome</keyword>
<dbReference type="Pfam" id="PF00650">
    <property type="entry name" value="CRAL_TRIO"/>
    <property type="match status" value="1"/>
</dbReference>
<accession>A0A804M6Y1</accession>
<dbReference type="Proteomes" id="UP000007305">
    <property type="component" value="Chromosome 1"/>
</dbReference>
<dbReference type="Gene3D" id="3.40.525.10">
    <property type="entry name" value="CRAL-TRIO lipid binding domain"/>
    <property type="match status" value="1"/>
</dbReference>
<name>A0A804M6Y1_MAIZE</name>
<evidence type="ECO:0000313" key="2">
    <source>
        <dbReference type="EnsemblPlants" id="Zm00001eb063760_P001"/>
    </source>
</evidence>
<dbReference type="AlphaFoldDB" id="A0A804M6Y1"/>
<dbReference type="EnsemblPlants" id="Zm00001eb063760_T001">
    <property type="protein sequence ID" value="Zm00001eb063760_P001"/>
    <property type="gene ID" value="Zm00001eb063760"/>
</dbReference>
<dbReference type="SUPFAM" id="SSF52087">
    <property type="entry name" value="CRAL/TRIO domain"/>
    <property type="match status" value="1"/>
</dbReference>
<sequence>MAGQAHPAHAALHGIAVPADLLSPAVHSPNELLSMEHRGRGLLLGEIHGWRPPLLLSPPPASLIEALLDSVLRCVHGGFSWASGVSDGFKDELSTGKPLLKFASSPSIPVGGGQPDAGRFLRARDHDVDKASAMFLKFLKWRREAAPGGSVPEEQVRRELSQDKLCMGGGDRAGRPILVAFAARHFSVGRDMAEFKSFVVYFFDKICARIPRGQEKFLCIVDLKGWGYSNCDVRAYIAAIEILQYFYRLTRYIQRRRLLPRLLNKSPVMMTLATRPLNLMSCKKWFEDGQAREQQR</sequence>
<dbReference type="InterPro" id="IPR036273">
    <property type="entry name" value="CRAL/TRIO_N_dom_sf"/>
</dbReference>
<reference evidence="2" key="2">
    <citation type="submission" date="2019-07" db="EMBL/GenBank/DDBJ databases">
        <authorList>
            <person name="Seetharam A."/>
            <person name="Woodhouse M."/>
            <person name="Cannon E."/>
        </authorList>
    </citation>
    <scope>NUCLEOTIDE SEQUENCE [LARGE SCALE GENOMIC DNA]</scope>
    <source>
        <strain evidence="2">cv. B73</strain>
    </source>
</reference>
<reference evidence="2" key="3">
    <citation type="submission" date="2021-05" db="UniProtKB">
        <authorList>
            <consortium name="EnsemblPlants"/>
        </authorList>
    </citation>
    <scope>IDENTIFICATION</scope>
    <source>
        <strain evidence="2">cv. B73</strain>
    </source>
</reference>
<dbReference type="SUPFAM" id="SSF46938">
    <property type="entry name" value="CRAL/TRIO N-terminal domain"/>
    <property type="match status" value="1"/>
</dbReference>
<dbReference type="PANTHER" id="PTHR46277">
    <property type="entry name" value="OS03G0850700 PROTEIN"/>
    <property type="match status" value="1"/>
</dbReference>
<dbReference type="CDD" id="cd00170">
    <property type="entry name" value="SEC14"/>
    <property type="match status" value="1"/>
</dbReference>
<protein>
    <recommendedName>
        <fullName evidence="1">CRAL-TRIO domain-containing protein</fullName>
    </recommendedName>
</protein>
<dbReference type="PANTHER" id="PTHR46277:SF28">
    <property type="entry name" value="OS01G0926800 PROTEIN"/>
    <property type="match status" value="1"/>
</dbReference>
<dbReference type="InterPro" id="IPR001251">
    <property type="entry name" value="CRAL-TRIO_dom"/>
</dbReference>
<reference evidence="3" key="1">
    <citation type="submission" date="2015-12" db="EMBL/GenBank/DDBJ databases">
        <title>Update maize B73 reference genome by single molecule sequencing technologies.</title>
        <authorList>
            <consortium name="Maize Genome Sequencing Project"/>
            <person name="Ware D."/>
        </authorList>
    </citation>
    <scope>NUCLEOTIDE SEQUENCE [LARGE SCALE GENOMIC DNA]</scope>
    <source>
        <strain evidence="3">cv. B73</strain>
    </source>
</reference>
<dbReference type="Gramene" id="Zm00001eb063760_T001">
    <property type="protein sequence ID" value="Zm00001eb063760_P001"/>
    <property type="gene ID" value="Zm00001eb063760"/>
</dbReference>
<evidence type="ECO:0000313" key="3">
    <source>
        <dbReference type="Proteomes" id="UP000007305"/>
    </source>
</evidence>
<dbReference type="InterPro" id="IPR036865">
    <property type="entry name" value="CRAL-TRIO_dom_sf"/>
</dbReference>
<proteinExistence type="predicted"/>
<feature type="domain" description="CRAL-TRIO" evidence="1">
    <location>
        <begin position="162"/>
        <end position="247"/>
    </location>
</feature>
<dbReference type="InParanoid" id="A0A804M6Y1"/>